<dbReference type="PANTHER" id="PTHR20863:SF76">
    <property type="entry name" value="CARRIER DOMAIN-CONTAINING PROTEIN"/>
    <property type="match status" value="1"/>
</dbReference>
<dbReference type="AlphaFoldDB" id="A0A512NLB2"/>
<keyword evidence="2 3" id="KW-0597">Phosphoprotein</keyword>
<name>A0A512NLB2_9HYPH</name>
<evidence type="ECO:0000256" key="2">
    <source>
        <dbReference type="ARBA" id="ARBA00022553"/>
    </source>
</evidence>
<dbReference type="PROSITE" id="PS50075">
    <property type="entry name" value="CARRIER"/>
    <property type="match status" value="1"/>
</dbReference>
<dbReference type="Pfam" id="PF00550">
    <property type="entry name" value="PP-binding"/>
    <property type="match status" value="1"/>
</dbReference>
<protein>
    <recommendedName>
        <fullName evidence="3 4">Acyl carrier protein</fullName>
        <shortName evidence="3">ACP</shortName>
    </recommendedName>
</protein>
<comment type="caution">
    <text evidence="7">The sequence shown here is derived from an EMBL/GenBank/DDBJ whole genome shotgun (WGS) entry which is preliminary data.</text>
</comment>
<dbReference type="NCBIfam" id="TIGR00517">
    <property type="entry name" value="acyl_carrier"/>
    <property type="match status" value="1"/>
</dbReference>
<dbReference type="Proteomes" id="UP000321058">
    <property type="component" value="Unassembled WGS sequence"/>
</dbReference>
<dbReference type="GO" id="GO:0000035">
    <property type="term" value="F:acyl binding"/>
    <property type="evidence" value="ECO:0007669"/>
    <property type="project" value="TreeGrafter"/>
</dbReference>
<dbReference type="GO" id="GO:0016020">
    <property type="term" value="C:membrane"/>
    <property type="evidence" value="ECO:0007669"/>
    <property type="project" value="GOC"/>
</dbReference>
<comment type="pathway">
    <text evidence="3 5">Lipid metabolism; fatty acid biosynthesis.</text>
</comment>
<sequence length="80" mass="8921">MNDVATEVRDILVFHLGADERRLTDDARLTEDLGADSLDVVEIVMSCEERFAIAIPNRVATRLTTVGDAVRFIESEMAVR</sequence>
<dbReference type="UniPathway" id="UPA00094"/>
<dbReference type="HAMAP" id="MF_01217">
    <property type="entry name" value="Acyl_carrier"/>
    <property type="match status" value="1"/>
</dbReference>
<keyword evidence="3" id="KW-0963">Cytoplasm</keyword>
<evidence type="ECO:0000313" key="7">
    <source>
        <dbReference type="EMBL" id="GEP59740.1"/>
    </source>
</evidence>
<keyword evidence="3" id="KW-0443">Lipid metabolism</keyword>
<proteinExistence type="inferred from homology"/>
<organism evidence="7 8">
    <name type="scientific">Reyranella soli</name>
    <dbReference type="NCBI Taxonomy" id="1230389"/>
    <lineage>
        <taxon>Bacteria</taxon>
        <taxon>Pseudomonadati</taxon>
        <taxon>Pseudomonadota</taxon>
        <taxon>Alphaproteobacteria</taxon>
        <taxon>Hyphomicrobiales</taxon>
        <taxon>Reyranellaceae</taxon>
        <taxon>Reyranella</taxon>
    </lineage>
</organism>
<accession>A0A512NLB2</accession>
<dbReference type="GO" id="GO:0000036">
    <property type="term" value="F:acyl carrier activity"/>
    <property type="evidence" value="ECO:0007669"/>
    <property type="project" value="UniProtKB-UniRule"/>
</dbReference>
<dbReference type="EMBL" id="BKAJ01000139">
    <property type="protein sequence ID" value="GEP59740.1"/>
    <property type="molecule type" value="Genomic_DNA"/>
</dbReference>
<dbReference type="InterPro" id="IPR003231">
    <property type="entry name" value="ACP"/>
</dbReference>
<dbReference type="RefSeq" id="WP_147155127.1">
    <property type="nucleotide sequence ID" value="NZ_BKAJ01000139.1"/>
</dbReference>
<dbReference type="OrthoDB" id="9804551at2"/>
<keyword evidence="1 3" id="KW-0596">Phosphopantetheine</keyword>
<dbReference type="GO" id="GO:0005829">
    <property type="term" value="C:cytosol"/>
    <property type="evidence" value="ECO:0007669"/>
    <property type="project" value="TreeGrafter"/>
</dbReference>
<comment type="subcellular location">
    <subcellularLocation>
        <location evidence="3">Cytoplasm</location>
    </subcellularLocation>
</comment>
<evidence type="ECO:0000256" key="4">
    <source>
        <dbReference type="NCBIfam" id="TIGR00517"/>
    </source>
</evidence>
<evidence type="ECO:0000259" key="6">
    <source>
        <dbReference type="PROSITE" id="PS50075"/>
    </source>
</evidence>
<comment type="PTM">
    <text evidence="5">4'-phosphopantetheine is transferred from CoA to a specific serine of apo-ACP by acpS.</text>
</comment>
<feature type="modified residue" description="O-(pantetheine 4'-phosphoryl)serine" evidence="3">
    <location>
        <position position="37"/>
    </location>
</feature>
<comment type="PTM">
    <text evidence="3">4'-phosphopantetheine is transferred from CoA to a specific serine of apo-ACP by AcpS. This modification is essential for activity because fatty acids are bound in thioester linkage to the sulfhydryl of the prosthetic group.</text>
</comment>
<comment type="function">
    <text evidence="3 5">Carrier of the growing fatty acid chain in fatty acid biosynthesis.</text>
</comment>
<dbReference type="NCBIfam" id="NF002150">
    <property type="entry name" value="PRK00982.1-4"/>
    <property type="match status" value="1"/>
</dbReference>
<dbReference type="InterPro" id="IPR036736">
    <property type="entry name" value="ACP-like_sf"/>
</dbReference>
<dbReference type="PANTHER" id="PTHR20863">
    <property type="entry name" value="ACYL CARRIER PROTEIN"/>
    <property type="match status" value="1"/>
</dbReference>
<gene>
    <name evidence="7" type="primary">acpP_3</name>
    <name evidence="3" type="synonym">acpP</name>
    <name evidence="7" type="ORF">RSO01_69060</name>
</gene>
<dbReference type="SUPFAM" id="SSF47336">
    <property type="entry name" value="ACP-like"/>
    <property type="match status" value="1"/>
</dbReference>
<evidence type="ECO:0000256" key="1">
    <source>
        <dbReference type="ARBA" id="ARBA00022450"/>
    </source>
</evidence>
<keyword evidence="3" id="KW-0276">Fatty acid metabolism</keyword>
<dbReference type="InterPro" id="IPR009081">
    <property type="entry name" value="PP-bd_ACP"/>
</dbReference>
<dbReference type="NCBIfam" id="NF002148">
    <property type="entry name" value="PRK00982.1-2"/>
    <property type="match status" value="1"/>
</dbReference>
<evidence type="ECO:0000256" key="3">
    <source>
        <dbReference type="HAMAP-Rule" id="MF_01217"/>
    </source>
</evidence>
<keyword evidence="3" id="KW-0275">Fatty acid biosynthesis</keyword>
<reference evidence="7 8" key="1">
    <citation type="submission" date="2019-07" db="EMBL/GenBank/DDBJ databases">
        <title>Whole genome shotgun sequence of Reyranella soli NBRC 108950.</title>
        <authorList>
            <person name="Hosoyama A."/>
            <person name="Uohara A."/>
            <person name="Ohji S."/>
            <person name="Ichikawa N."/>
        </authorList>
    </citation>
    <scope>NUCLEOTIDE SEQUENCE [LARGE SCALE GENOMIC DNA]</scope>
    <source>
        <strain evidence="7 8">NBRC 108950</strain>
    </source>
</reference>
<dbReference type="Gene3D" id="1.10.1200.10">
    <property type="entry name" value="ACP-like"/>
    <property type="match status" value="1"/>
</dbReference>
<keyword evidence="3" id="KW-0444">Lipid biosynthesis</keyword>
<evidence type="ECO:0000313" key="8">
    <source>
        <dbReference type="Proteomes" id="UP000321058"/>
    </source>
</evidence>
<comment type="similarity">
    <text evidence="3">Belongs to the acyl carrier protein (ACP) family.</text>
</comment>
<keyword evidence="8" id="KW-1185">Reference proteome</keyword>
<dbReference type="GO" id="GO:0009245">
    <property type="term" value="P:lipid A biosynthetic process"/>
    <property type="evidence" value="ECO:0007669"/>
    <property type="project" value="TreeGrafter"/>
</dbReference>
<evidence type="ECO:0000256" key="5">
    <source>
        <dbReference type="RuleBase" id="RU003545"/>
    </source>
</evidence>
<feature type="domain" description="Carrier" evidence="6">
    <location>
        <begin position="2"/>
        <end position="77"/>
    </location>
</feature>